<feature type="domain" description="Ancillary SecYEG translocon subunit/Cell division coordinator CpoB TPR" evidence="2">
    <location>
        <begin position="27"/>
        <end position="164"/>
    </location>
</feature>
<proteinExistence type="predicted"/>
<organism evidence="3">
    <name type="scientific">Sulfurihydrogenibium azorense</name>
    <dbReference type="NCBI Taxonomy" id="309806"/>
    <lineage>
        <taxon>Bacteria</taxon>
        <taxon>Pseudomonadati</taxon>
        <taxon>Aquificota</taxon>
        <taxon>Aquificia</taxon>
        <taxon>Aquificales</taxon>
        <taxon>Hydrogenothermaceae</taxon>
        <taxon>Sulfurihydrogenibium</taxon>
    </lineage>
</organism>
<feature type="non-terminal residue" evidence="3">
    <location>
        <position position="168"/>
    </location>
</feature>
<evidence type="ECO:0000259" key="2">
    <source>
        <dbReference type="Pfam" id="PF09976"/>
    </source>
</evidence>
<comment type="caution">
    <text evidence="3">The sequence shown here is derived from an EMBL/GenBank/DDBJ whole genome shotgun (WGS) entry which is preliminary data.</text>
</comment>
<sequence>MPEKLPLEKDVDIELEYKIYSLWDKIKKYTKFLGLAVILILLGSVGYYFYEKKEEEKNAKASVYVLKINNLLADNKKDEANKLIQEFEKNYKDTSYYKLILAYKIMMLKDEGKNDLNLVRDLESKLNTQLSKGVKEYKAYLEYKSGNSNKAKEDLKSITKEDYNYISA</sequence>
<keyword evidence="1" id="KW-0472">Membrane</keyword>
<dbReference type="Pfam" id="PF09976">
    <property type="entry name" value="TPR_21"/>
    <property type="match status" value="1"/>
</dbReference>
<protein>
    <submittedName>
        <fullName evidence="3">Tetratricopeptide repeat protein</fullName>
    </submittedName>
</protein>
<reference evidence="3" key="1">
    <citation type="journal article" date="2020" name="mSystems">
        <title>Genome- and Community-Level Interaction Insights into Carbon Utilization and Element Cycling Functions of Hydrothermarchaeota in Hydrothermal Sediment.</title>
        <authorList>
            <person name="Zhou Z."/>
            <person name="Liu Y."/>
            <person name="Xu W."/>
            <person name="Pan J."/>
            <person name="Luo Z.H."/>
            <person name="Li M."/>
        </authorList>
    </citation>
    <scope>NUCLEOTIDE SEQUENCE [LARGE SCALE GENOMIC DNA]</scope>
    <source>
        <strain evidence="3">SpSt-1257</strain>
    </source>
</reference>
<dbReference type="AlphaFoldDB" id="A0A831YDE0"/>
<dbReference type="InterPro" id="IPR018704">
    <property type="entry name" value="SecYEG/CpoB_TPR"/>
</dbReference>
<name>A0A831YDE0_9AQUI</name>
<keyword evidence="1" id="KW-0812">Transmembrane</keyword>
<dbReference type="EMBL" id="DSFC01000093">
    <property type="protein sequence ID" value="HEV09090.1"/>
    <property type="molecule type" value="Genomic_DNA"/>
</dbReference>
<evidence type="ECO:0000256" key="1">
    <source>
        <dbReference type="SAM" id="Phobius"/>
    </source>
</evidence>
<keyword evidence="1" id="KW-1133">Transmembrane helix</keyword>
<evidence type="ECO:0000313" key="3">
    <source>
        <dbReference type="EMBL" id="HEV09090.1"/>
    </source>
</evidence>
<accession>A0A831YDE0</accession>
<feature type="transmembrane region" description="Helical" evidence="1">
    <location>
        <begin position="32"/>
        <end position="50"/>
    </location>
</feature>
<dbReference type="Proteomes" id="UP000885621">
    <property type="component" value="Unassembled WGS sequence"/>
</dbReference>
<gene>
    <name evidence="3" type="ORF">ENO34_01670</name>
</gene>